<dbReference type="GO" id="GO:0031505">
    <property type="term" value="P:fungal-type cell wall organization"/>
    <property type="evidence" value="ECO:0007669"/>
    <property type="project" value="TreeGrafter"/>
</dbReference>
<feature type="transmembrane region" description="Helical" evidence="2">
    <location>
        <begin position="217"/>
        <end position="240"/>
    </location>
</feature>
<protein>
    <recommendedName>
        <fullName evidence="5">Integral membrane protein-like protein</fullName>
    </recommendedName>
</protein>
<dbReference type="Pfam" id="PF06687">
    <property type="entry name" value="SUR7"/>
    <property type="match status" value="1"/>
</dbReference>
<feature type="transmembrane region" description="Helical" evidence="2">
    <location>
        <begin position="6"/>
        <end position="27"/>
    </location>
</feature>
<accession>A0A2T2NT33</accession>
<dbReference type="InterPro" id="IPR052413">
    <property type="entry name" value="SUR7_domain"/>
</dbReference>
<feature type="region of interest" description="Disordered" evidence="1">
    <location>
        <begin position="58"/>
        <end position="98"/>
    </location>
</feature>
<keyword evidence="2" id="KW-0812">Transmembrane</keyword>
<keyword evidence="4" id="KW-1185">Reference proteome</keyword>
<keyword evidence="2" id="KW-1133">Transmembrane helix</keyword>
<dbReference type="AlphaFoldDB" id="A0A2T2NT33"/>
<feature type="transmembrane region" description="Helical" evidence="2">
    <location>
        <begin position="297"/>
        <end position="321"/>
    </location>
</feature>
<feature type="transmembrane region" description="Helical" evidence="2">
    <location>
        <begin position="252"/>
        <end position="277"/>
    </location>
</feature>
<dbReference type="PANTHER" id="PTHR28019:SF7">
    <property type="entry name" value="SUR7 PROTEIN"/>
    <property type="match status" value="1"/>
</dbReference>
<evidence type="ECO:0000256" key="1">
    <source>
        <dbReference type="SAM" id="MobiDB-lite"/>
    </source>
</evidence>
<feature type="compositionally biased region" description="Low complexity" evidence="1">
    <location>
        <begin position="58"/>
        <end position="76"/>
    </location>
</feature>
<keyword evidence="2" id="KW-0472">Membrane</keyword>
<feature type="compositionally biased region" description="Polar residues" evidence="1">
    <location>
        <begin position="84"/>
        <end position="97"/>
    </location>
</feature>
<reference evidence="3 4" key="1">
    <citation type="journal article" date="2018" name="Front. Microbiol.">
        <title>Genome-Wide Analysis of Corynespora cassiicola Leaf Fall Disease Putative Effectors.</title>
        <authorList>
            <person name="Lopez D."/>
            <person name="Ribeiro S."/>
            <person name="Label P."/>
            <person name="Fumanal B."/>
            <person name="Venisse J.S."/>
            <person name="Kohler A."/>
            <person name="de Oliveira R.R."/>
            <person name="Labutti K."/>
            <person name="Lipzen A."/>
            <person name="Lail K."/>
            <person name="Bauer D."/>
            <person name="Ohm R.A."/>
            <person name="Barry K.W."/>
            <person name="Spatafora J."/>
            <person name="Grigoriev I.V."/>
            <person name="Martin F.M."/>
            <person name="Pujade-Renaud V."/>
        </authorList>
    </citation>
    <scope>NUCLEOTIDE SEQUENCE [LARGE SCALE GENOMIC DNA]</scope>
    <source>
        <strain evidence="3 4">Philippines</strain>
    </source>
</reference>
<sequence>MHKYRFSAIFPFACSVISLALLIVLLVSGNKPGNLAQQYMVAINASRVGQDIIRVEPASSTSTSAAPTATSSSSSSNPLDGLNPLSTSSPLNPNNAGNPLDGVLGGAADSAGDGIGNLVNGFVENMVKDAGLKDYYYLYLNTMCEGNFNDTGANSDGVRVEKCSSYSDVQSGLNVILKDMNPSVVFIGMNVSIPLIAKLTHSLDTLSSNATGFRKAVFGFFVIAIIGSALTALSSLPAIIFPQSRLLIYANIFWAGLASFFAVLAAAILTGLILAIMQTVDGFGEALGVLIHQGNKALLFVWLAWFFAVLAAGYWDTVWFVELRSWSFARRKRSEDEKGNWRGVGREIMRDLKGQKGL</sequence>
<dbReference type="Proteomes" id="UP000240883">
    <property type="component" value="Unassembled WGS sequence"/>
</dbReference>
<name>A0A2T2NT33_CORCC</name>
<proteinExistence type="predicted"/>
<dbReference type="OrthoDB" id="4159154at2759"/>
<dbReference type="EMBL" id="KZ678133">
    <property type="protein sequence ID" value="PSN68539.1"/>
    <property type="molecule type" value="Genomic_DNA"/>
</dbReference>
<dbReference type="GO" id="GO:0051285">
    <property type="term" value="C:cell cortex of cell tip"/>
    <property type="evidence" value="ECO:0007669"/>
    <property type="project" value="TreeGrafter"/>
</dbReference>
<organism evidence="3 4">
    <name type="scientific">Corynespora cassiicola Philippines</name>
    <dbReference type="NCBI Taxonomy" id="1448308"/>
    <lineage>
        <taxon>Eukaryota</taxon>
        <taxon>Fungi</taxon>
        <taxon>Dikarya</taxon>
        <taxon>Ascomycota</taxon>
        <taxon>Pezizomycotina</taxon>
        <taxon>Dothideomycetes</taxon>
        <taxon>Pleosporomycetidae</taxon>
        <taxon>Pleosporales</taxon>
        <taxon>Corynesporascaceae</taxon>
        <taxon>Corynespora</taxon>
    </lineage>
</organism>
<dbReference type="InterPro" id="IPR009571">
    <property type="entry name" value="SUR7/Rim9-like_fungi"/>
</dbReference>
<dbReference type="PANTHER" id="PTHR28019">
    <property type="entry name" value="CELL MEMBRANE PROTEIN YLR413W-RELATED"/>
    <property type="match status" value="1"/>
</dbReference>
<evidence type="ECO:0000256" key="2">
    <source>
        <dbReference type="SAM" id="Phobius"/>
    </source>
</evidence>
<gene>
    <name evidence="3" type="ORF">BS50DRAFT_490427</name>
</gene>
<evidence type="ECO:0008006" key="5">
    <source>
        <dbReference type="Google" id="ProtNLM"/>
    </source>
</evidence>
<dbReference type="GO" id="GO:0005886">
    <property type="term" value="C:plasma membrane"/>
    <property type="evidence" value="ECO:0007669"/>
    <property type="project" value="InterPro"/>
</dbReference>
<evidence type="ECO:0000313" key="4">
    <source>
        <dbReference type="Proteomes" id="UP000240883"/>
    </source>
</evidence>
<evidence type="ECO:0000313" key="3">
    <source>
        <dbReference type="EMBL" id="PSN68539.1"/>
    </source>
</evidence>